<reference evidence="2 3" key="1">
    <citation type="submission" date="2019-02" db="EMBL/GenBank/DDBJ databases">
        <title>Deep-cultivation of Planctomycetes and their phenomic and genomic characterization uncovers novel biology.</title>
        <authorList>
            <person name="Wiegand S."/>
            <person name="Jogler M."/>
            <person name="Boedeker C."/>
            <person name="Pinto D."/>
            <person name="Vollmers J."/>
            <person name="Rivas-Marin E."/>
            <person name="Kohn T."/>
            <person name="Peeters S.H."/>
            <person name="Heuer A."/>
            <person name="Rast P."/>
            <person name="Oberbeckmann S."/>
            <person name="Bunk B."/>
            <person name="Jeske O."/>
            <person name="Meyerdierks A."/>
            <person name="Storesund J.E."/>
            <person name="Kallscheuer N."/>
            <person name="Luecker S."/>
            <person name="Lage O.M."/>
            <person name="Pohl T."/>
            <person name="Merkel B.J."/>
            <person name="Hornburger P."/>
            <person name="Mueller R.-W."/>
            <person name="Bruemmer F."/>
            <person name="Labrenz M."/>
            <person name="Spormann A.M."/>
            <person name="Op Den Camp H."/>
            <person name="Overmann J."/>
            <person name="Amann R."/>
            <person name="Jetten M.S.M."/>
            <person name="Mascher T."/>
            <person name="Medema M.H."/>
            <person name="Devos D.P."/>
            <person name="Kaster A.-K."/>
            <person name="Ovreas L."/>
            <person name="Rohde M."/>
            <person name="Galperin M.Y."/>
            <person name="Jogler C."/>
        </authorList>
    </citation>
    <scope>NUCLEOTIDE SEQUENCE [LARGE SCALE GENOMIC DNA]</scope>
    <source>
        <strain evidence="2 3">Pla108</strain>
    </source>
</reference>
<protein>
    <recommendedName>
        <fullName evidence="4">Translocation protein TolB</fullName>
    </recommendedName>
</protein>
<keyword evidence="1" id="KW-0732">Signal</keyword>
<evidence type="ECO:0000313" key="2">
    <source>
        <dbReference type="EMBL" id="TWT92929.1"/>
    </source>
</evidence>
<dbReference type="SUPFAM" id="SSF82171">
    <property type="entry name" value="DPP6 N-terminal domain-like"/>
    <property type="match status" value="1"/>
</dbReference>
<dbReference type="AlphaFoldDB" id="A0A5C6A036"/>
<sequence precursor="true">MRGDLWLAATLATTCVAVASPALAVRISTSPATTTELEFSNIAITPDGATIIANGVFSSALAANGRDRLYRLTVPTDLVTGTANVTQITTTNAGIVYDTDFTPVLTPGGSVLATHDALGQTNRLYTVPLAGEGGGAPNGFFNPNPNLVSPGNGNFAPKFSPDGSTLYFLNSNAGFDGSVPAFPGSPVPFIPRPDWDVLYRIPAGGGAATAVTSSVDGDLDLGFFDLTPNGATVIYAPDNPVVNASSRDNIRPKLFTVPAAGGVSVEVPITAPGHDFTITNHLAAGPDGQSVLFIADYLEVGKQELFSLPLTGGVPVRLNDPLPFAGDVTSFAVSPDGLSVAYAAGQNTSATTELFYKPIAGGPSVRISEPPPSNSGQFDVNTSLGEGDQSVYEGGQIVFDPDGSRVFYLGAMTTPGVVDLFAVDTTEKAGLVPSVYTYTGPAAGDFFDESNWTDADGAPAPSDTINAGSAIYHSLLIDGASVTTSGGEIDFGFGGSLELTPGSLLTLPDFGGQLDFNPGSGLKLTDASIIANADVILEGTTVLNGGLLESQGDDIEFQDRAEVSIVGTTLRAFDILVVENSVTSVQGATFESGDRLSMRYEVDYAVTDTAIVLESGRADIEDGFAGNRGEGSRLILKGTSTLLADTIEDGVDLILEDSASASLIDSGPTGGSSQMIDPANGESLIIFNSYSAELVVRNDSEFDPRQYIINGFTGLSYLDDPNVWNEAGWDGLSPLASLRLALAVALPGDYNDDGRVDAADYTVWRDALDTSITLPNDLTPGSVSPSDYDVWVNNYGTVGSVAIPEPTTLTCALAAAMAALRPRREPRGGARPSNAVRELI</sequence>
<dbReference type="EMBL" id="SJPR01000009">
    <property type="protein sequence ID" value="TWT92929.1"/>
    <property type="molecule type" value="Genomic_DNA"/>
</dbReference>
<dbReference type="Gene3D" id="2.120.10.30">
    <property type="entry name" value="TolB, C-terminal domain"/>
    <property type="match status" value="2"/>
</dbReference>
<dbReference type="Proteomes" id="UP000317421">
    <property type="component" value="Unassembled WGS sequence"/>
</dbReference>
<name>A0A5C6A036_9BACT</name>
<dbReference type="InterPro" id="IPR011042">
    <property type="entry name" value="6-blade_b-propeller_TolB-like"/>
</dbReference>
<accession>A0A5C6A036</accession>
<dbReference type="Pfam" id="PF07676">
    <property type="entry name" value="PD40"/>
    <property type="match status" value="1"/>
</dbReference>
<comment type="caution">
    <text evidence="2">The sequence shown here is derived from an EMBL/GenBank/DDBJ whole genome shotgun (WGS) entry which is preliminary data.</text>
</comment>
<feature type="chain" id="PRO_5022832969" description="Translocation protein TolB" evidence="1">
    <location>
        <begin position="25"/>
        <end position="840"/>
    </location>
</feature>
<evidence type="ECO:0000256" key="1">
    <source>
        <dbReference type="SAM" id="SignalP"/>
    </source>
</evidence>
<dbReference type="InterPro" id="IPR011659">
    <property type="entry name" value="WD40"/>
</dbReference>
<dbReference type="RefSeq" id="WP_146446739.1">
    <property type="nucleotide sequence ID" value="NZ_SJPR01000009.1"/>
</dbReference>
<keyword evidence="3" id="KW-1185">Reference proteome</keyword>
<evidence type="ECO:0000313" key="3">
    <source>
        <dbReference type="Proteomes" id="UP000317421"/>
    </source>
</evidence>
<proteinExistence type="predicted"/>
<feature type="signal peptide" evidence="1">
    <location>
        <begin position="1"/>
        <end position="24"/>
    </location>
</feature>
<dbReference type="OrthoDB" id="240809at2"/>
<gene>
    <name evidence="2" type="ORF">Pla108_40690</name>
</gene>
<evidence type="ECO:0008006" key="4">
    <source>
        <dbReference type="Google" id="ProtNLM"/>
    </source>
</evidence>
<organism evidence="2 3">
    <name type="scientific">Botrimarina colliarenosi</name>
    <dbReference type="NCBI Taxonomy" id="2528001"/>
    <lineage>
        <taxon>Bacteria</taxon>
        <taxon>Pseudomonadati</taxon>
        <taxon>Planctomycetota</taxon>
        <taxon>Planctomycetia</taxon>
        <taxon>Pirellulales</taxon>
        <taxon>Lacipirellulaceae</taxon>
        <taxon>Botrimarina</taxon>
    </lineage>
</organism>